<evidence type="ECO:0000313" key="1">
    <source>
        <dbReference type="EMBL" id="MPC86437.1"/>
    </source>
</evidence>
<sequence length="60" mass="6587">MVVVARTEVGEDELCFGVRTITNAVNRLCAALRNQLTACWDTTLPQCLRSVVCSYLVVAL</sequence>
<reference evidence="1 2" key="1">
    <citation type="submission" date="2019-05" db="EMBL/GenBank/DDBJ databases">
        <title>Another draft genome of Portunus trituberculatus and its Hox gene families provides insights of decapod evolution.</title>
        <authorList>
            <person name="Jeong J.-H."/>
            <person name="Song I."/>
            <person name="Kim S."/>
            <person name="Choi T."/>
            <person name="Kim D."/>
            <person name="Ryu S."/>
            <person name="Kim W."/>
        </authorList>
    </citation>
    <scope>NUCLEOTIDE SEQUENCE [LARGE SCALE GENOMIC DNA]</scope>
    <source>
        <tissue evidence="1">Muscle</tissue>
    </source>
</reference>
<accession>A0A5B7IYB9</accession>
<comment type="caution">
    <text evidence="1">The sequence shown here is derived from an EMBL/GenBank/DDBJ whole genome shotgun (WGS) entry which is preliminary data.</text>
</comment>
<keyword evidence="2" id="KW-1185">Reference proteome</keyword>
<dbReference type="AlphaFoldDB" id="A0A5B7IYB9"/>
<protein>
    <submittedName>
        <fullName evidence="1">Uncharacterized protein</fullName>
    </submittedName>
</protein>
<name>A0A5B7IYB9_PORTR</name>
<evidence type="ECO:0000313" key="2">
    <source>
        <dbReference type="Proteomes" id="UP000324222"/>
    </source>
</evidence>
<gene>
    <name evidence="1" type="ORF">E2C01_081265</name>
</gene>
<dbReference type="Proteomes" id="UP000324222">
    <property type="component" value="Unassembled WGS sequence"/>
</dbReference>
<proteinExistence type="predicted"/>
<dbReference type="EMBL" id="VSRR010071441">
    <property type="protein sequence ID" value="MPC86437.1"/>
    <property type="molecule type" value="Genomic_DNA"/>
</dbReference>
<organism evidence="1 2">
    <name type="scientific">Portunus trituberculatus</name>
    <name type="common">Swimming crab</name>
    <name type="synonym">Neptunus trituberculatus</name>
    <dbReference type="NCBI Taxonomy" id="210409"/>
    <lineage>
        <taxon>Eukaryota</taxon>
        <taxon>Metazoa</taxon>
        <taxon>Ecdysozoa</taxon>
        <taxon>Arthropoda</taxon>
        <taxon>Crustacea</taxon>
        <taxon>Multicrustacea</taxon>
        <taxon>Malacostraca</taxon>
        <taxon>Eumalacostraca</taxon>
        <taxon>Eucarida</taxon>
        <taxon>Decapoda</taxon>
        <taxon>Pleocyemata</taxon>
        <taxon>Brachyura</taxon>
        <taxon>Eubrachyura</taxon>
        <taxon>Portunoidea</taxon>
        <taxon>Portunidae</taxon>
        <taxon>Portuninae</taxon>
        <taxon>Portunus</taxon>
    </lineage>
</organism>